<dbReference type="GeneID" id="37042709"/>
<dbReference type="EMBL" id="KZ819634">
    <property type="protein sequence ID" value="PWN94228.1"/>
    <property type="molecule type" value="Genomic_DNA"/>
</dbReference>
<feature type="compositionally biased region" description="Basic residues" evidence="1">
    <location>
        <begin position="20"/>
        <end position="30"/>
    </location>
</feature>
<name>A0A316YZY0_9BASI</name>
<gene>
    <name evidence="2" type="ORF">FA10DRAFT_264788</name>
</gene>
<reference evidence="2 3" key="1">
    <citation type="journal article" date="2018" name="Mol. Biol. Evol.">
        <title>Broad Genomic Sampling Reveals a Smut Pathogenic Ancestry of the Fungal Clade Ustilaginomycotina.</title>
        <authorList>
            <person name="Kijpornyongpan T."/>
            <person name="Mondo S.J."/>
            <person name="Barry K."/>
            <person name="Sandor L."/>
            <person name="Lee J."/>
            <person name="Lipzen A."/>
            <person name="Pangilinan J."/>
            <person name="LaButti K."/>
            <person name="Hainaut M."/>
            <person name="Henrissat B."/>
            <person name="Grigoriev I.V."/>
            <person name="Spatafora J.W."/>
            <person name="Aime M.C."/>
        </authorList>
    </citation>
    <scope>NUCLEOTIDE SEQUENCE [LARGE SCALE GENOMIC DNA]</scope>
    <source>
        <strain evidence="2 3">MCA 4198</strain>
    </source>
</reference>
<protein>
    <submittedName>
        <fullName evidence="2">Uncharacterized protein</fullName>
    </submittedName>
</protein>
<evidence type="ECO:0000256" key="1">
    <source>
        <dbReference type="SAM" id="MobiDB-lite"/>
    </source>
</evidence>
<evidence type="ECO:0000313" key="3">
    <source>
        <dbReference type="Proteomes" id="UP000245768"/>
    </source>
</evidence>
<feature type="compositionally biased region" description="Polar residues" evidence="1">
    <location>
        <begin position="10"/>
        <end position="19"/>
    </location>
</feature>
<dbReference type="RefSeq" id="XP_025381426.1">
    <property type="nucleotide sequence ID" value="XM_025520793.1"/>
</dbReference>
<organism evidence="2 3">
    <name type="scientific">Acaromyces ingoldii</name>
    <dbReference type="NCBI Taxonomy" id="215250"/>
    <lineage>
        <taxon>Eukaryota</taxon>
        <taxon>Fungi</taxon>
        <taxon>Dikarya</taxon>
        <taxon>Basidiomycota</taxon>
        <taxon>Ustilaginomycotina</taxon>
        <taxon>Exobasidiomycetes</taxon>
        <taxon>Exobasidiales</taxon>
        <taxon>Cryptobasidiaceae</taxon>
        <taxon>Acaromyces</taxon>
    </lineage>
</organism>
<feature type="compositionally biased region" description="Basic and acidic residues" evidence="1">
    <location>
        <begin position="36"/>
        <end position="45"/>
    </location>
</feature>
<evidence type="ECO:0000313" key="2">
    <source>
        <dbReference type="EMBL" id="PWN94228.1"/>
    </source>
</evidence>
<accession>A0A316YZY0</accession>
<dbReference type="InParanoid" id="A0A316YZY0"/>
<dbReference type="AlphaFoldDB" id="A0A316YZY0"/>
<keyword evidence="3" id="KW-1185">Reference proteome</keyword>
<proteinExistence type="predicted"/>
<dbReference type="Proteomes" id="UP000245768">
    <property type="component" value="Unassembled WGS sequence"/>
</dbReference>
<feature type="region of interest" description="Disordered" evidence="1">
    <location>
        <begin position="1"/>
        <end position="78"/>
    </location>
</feature>
<sequence>MDRVAMGLTARSTSSPTKTQSRKREKRREHVSKSIQRRERKEWIRQRCAGMHKRTEKRPTAIEQTLSSRHGRVGRGKE</sequence>
<feature type="compositionally biased region" description="Basic residues" evidence="1">
    <location>
        <begin position="69"/>
        <end position="78"/>
    </location>
</feature>